<dbReference type="OrthoDB" id="10249567at2759"/>
<evidence type="ECO:0000256" key="1">
    <source>
        <dbReference type="PROSITE-ProRule" id="PRU00235"/>
    </source>
</evidence>
<reference evidence="4" key="1">
    <citation type="journal article" date="2011" name="Genome Res.">
        <title>Phylogeny-wide analysis of social amoeba genomes highlights ancient origins for complex intercellular communication.</title>
        <authorList>
            <person name="Heidel A.J."/>
            <person name="Lawal H.M."/>
            <person name="Felder M."/>
            <person name="Schilde C."/>
            <person name="Helps N.R."/>
            <person name="Tunggal B."/>
            <person name="Rivero F."/>
            <person name="John U."/>
            <person name="Schleicher M."/>
            <person name="Eichinger L."/>
            <person name="Platzer M."/>
            <person name="Noegel A.A."/>
            <person name="Schaap P."/>
            <person name="Gloeckner G."/>
        </authorList>
    </citation>
    <scope>NUCLEOTIDE SEQUENCE [LARGE SCALE GENOMIC DNA]</scope>
    <source>
        <strain evidence="4">SH3</strain>
    </source>
</reference>
<dbReference type="Proteomes" id="UP000007797">
    <property type="component" value="Unassembled WGS sequence"/>
</dbReference>
<dbReference type="InterPro" id="IPR011333">
    <property type="entry name" value="SKP1/BTB/POZ_sf"/>
</dbReference>
<dbReference type="PROSITE" id="PS50012">
    <property type="entry name" value="RCC1_3"/>
    <property type="match status" value="2"/>
</dbReference>
<keyword evidence="4" id="KW-1185">Reference proteome</keyword>
<dbReference type="Pfam" id="PF00415">
    <property type="entry name" value="RCC1"/>
    <property type="match status" value="1"/>
</dbReference>
<evidence type="ECO:0000313" key="4">
    <source>
        <dbReference type="Proteomes" id="UP000007797"/>
    </source>
</evidence>
<accession>F4PRG0</accession>
<dbReference type="SUPFAM" id="SSF50985">
    <property type="entry name" value="RCC1/BLIP-II"/>
    <property type="match status" value="1"/>
</dbReference>
<dbReference type="InterPro" id="IPR000408">
    <property type="entry name" value="Reg_chr_condens"/>
</dbReference>
<dbReference type="SUPFAM" id="SSF54695">
    <property type="entry name" value="POZ domain"/>
    <property type="match status" value="1"/>
</dbReference>
<dbReference type="PANTHER" id="PTHR45982">
    <property type="entry name" value="REGULATOR OF CHROMOSOME CONDENSATION"/>
    <property type="match status" value="1"/>
</dbReference>
<proteinExistence type="predicted"/>
<organism evidence="3 4">
    <name type="scientific">Cavenderia fasciculata</name>
    <name type="common">Slime mold</name>
    <name type="synonym">Dictyostelium fasciculatum</name>
    <dbReference type="NCBI Taxonomy" id="261658"/>
    <lineage>
        <taxon>Eukaryota</taxon>
        <taxon>Amoebozoa</taxon>
        <taxon>Evosea</taxon>
        <taxon>Eumycetozoa</taxon>
        <taxon>Dictyostelia</taxon>
        <taxon>Acytosteliales</taxon>
        <taxon>Cavenderiaceae</taxon>
        <taxon>Cavenderia</taxon>
    </lineage>
</organism>
<evidence type="ECO:0000313" key="3">
    <source>
        <dbReference type="EMBL" id="EGG20512.1"/>
    </source>
</evidence>
<dbReference type="PROSITE" id="PS50097">
    <property type="entry name" value="BTB"/>
    <property type="match status" value="1"/>
</dbReference>
<dbReference type="Pfam" id="PF00651">
    <property type="entry name" value="BTB"/>
    <property type="match status" value="1"/>
</dbReference>
<gene>
    <name evidence="3" type="ORF">DFA_00373</name>
</gene>
<feature type="repeat" description="RCC1" evidence="1">
    <location>
        <begin position="763"/>
        <end position="812"/>
    </location>
</feature>
<feature type="repeat" description="RCC1" evidence="1">
    <location>
        <begin position="262"/>
        <end position="314"/>
    </location>
</feature>
<evidence type="ECO:0000259" key="2">
    <source>
        <dbReference type="PROSITE" id="PS50097"/>
    </source>
</evidence>
<dbReference type="EMBL" id="GL883010">
    <property type="protein sequence ID" value="EGG20512.1"/>
    <property type="molecule type" value="Genomic_DNA"/>
</dbReference>
<dbReference type="AlphaFoldDB" id="F4PRG0"/>
<dbReference type="InterPro" id="IPR009091">
    <property type="entry name" value="RCC1/BLIP-II"/>
</dbReference>
<dbReference type="RefSeq" id="XP_004358362.1">
    <property type="nucleotide sequence ID" value="XM_004358305.1"/>
</dbReference>
<dbReference type="Gene3D" id="2.130.10.30">
    <property type="entry name" value="Regulator of chromosome condensation 1/beta-lactamase-inhibitor protein II"/>
    <property type="match status" value="2"/>
</dbReference>
<dbReference type="GeneID" id="14872576"/>
<dbReference type="InterPro" id="IPR000210">
    <property type="entry name" value="BTB/POZ_dom"/>
</dbReference>
<dbReference type="InterPro" id="IPR051553">
    <property type="entry name" value="Ran_GTPase-activating"/>
</dbReference>
<name>F4PRG0_CACFS</name>
<sequence>MKVTIDFTTFPNIQTTNTTVQDAYESIKTMCNGQKSQKSRNVGEAFSMLVRVLISANQSTLAQQVVDYLKSLTDNNKKEKSYLLIYVSALVGSGSSIENAIPILEDRIISGEIEPFPSIVKLLNRAYSMKQRSLHILRKSSAAAAASSSSTTDPNSFTVKGSLHEFDKSLITSTIDNQKEIKQISVSKKKFLILYTDGSMISSNQEIKKTNISSISCGQEISMALTNNGTVISWGLVARQLAGSFVQISSGHSHCTAVDSKGRLFTWGVGAGGRLGHGLDDKMTHDPKLVDFFKDKIVTKTAAGRFHTAVLTQQGEVYTMGQNYRYQLGYDDIQIPMHNDQLRAAIDTYIPESSLKTDFKNLLNNELNSDLTIVFDQSSKVHVHLIMLARFNPALVPLFTKFKQIQTIDSDTFFEDIFKATHVGDDKSTIGTKVPLNQNNLLNFLGIAYGMEALPTNLLPFADIFRGEVLDHVNNNHSKRNLQVALSFPQTDFTTVDPFSDVHLFIVNATTGVRTTYYCHKIVLQSRSMGFNSLLSGENNKPAGTAILQIEIKPIYESVLVNFLKYLYYDSFKLDTKSTSGNDILRMISLCTEYRVERLKAGCEKLVIHSVDNNNVSPLLQFAVKNEANNLISYCVDYINLNKSTFTNEVVQQKFPANIQSHINAKRFYNVLQGGQYTPRQVDYFKQNSIFVADIEAGDKMSIAHDEDGNVYQMGIGSNHTKGYPIISKFSSDIFTAGTDKNKPRIDSIKAGSSHVAILLDNQQLYSWGAGFLGQVGDRNTFYPTPIKSENTNEIYNSISTGPYSTLSYNDNELKKIQQEEKLIESSSSSSSNEKVSKEEMEKFFESLKQPDSNKVLIELFTDNRKSSNMMDILSNKVETLSVTSSKLSDEESSSNITTRKLYVDAKILPEDAQKLISTSGPAAAVLRIYGYDYQALQTVIYFLYKGTVAVEGDIVIETIALATLLGATHLYYKLSGMVNQMMNAELAVSIHKAYLSNPATKQLVPPNIRCAVANFMKHHKSRCSKYL</sequence>
<dbReference type="Gene3D" id="3.30.710.10">
    <property type="entry name" value="Potassium Channel Kv1.1, Chain A"/>
    <property type="match status" value="1"/>
</dbReference>
<dbReference type="Pfam" id="PF13540">
    <property type="entry name" value="RCC1_2"/>
    <property type="match status" value="2"/>
</dbReference>
<dbReference type="PANTHER" id="PTHR45982:SF1">
    <property type="entry name" value="REGULATOR OF CHROMOSOME CONDENSATION"/>
    <property type="match status" value="1"/>
</dbReference>
<feature type="domain" description="BTB" evidence="2">
    <location>
        <begin position="500"/>
        <end position="576"/>
    </location>
</feature>
<dbReference type="KEGG" id="dfa:DFA_00373"/>
<dbReference type="STRING" id="1054147.F4PRG0"/>
<protein>
    <recommendedName>
        <fullName evidence="2">BTB domain-containing protein</fullName>
    </recommendedName>
</protein>